<reference evidence="1" key="1">
    <citation type="submission" date="2017-07" db="EMBL/GenBank/DDBJ databases">
        <title>Taro Niue Genome Assembly and Annotation.</title>
        <authorList>
            <person name="Atibalentja N."/>
            <person name="Keating K."/>
            <person name="Fields C.J."/>
        </authorList>
    </citation>
    <scope>NUCLEOTIDE SEQUENCE</scope>
    <source>
        <strain evidence="1">Niue_2</strain>
        <tissue evidence="1">Leaf</tissue>
    </source>
</reference>
<proteinExistence type="predicted"/>
<evidence type="ECO:0000313" key="2">
    <source>
        <dbReference type="Proteomes" id="UP000652761"/>
    </source>
</evidence>
<sequence>MVSVLFGVFRVLWPCRVCRRWPTALLGVSRRGVVRACAYWACLGYKPAVSISVGCCPACSLSPDALHLRACPVQRLSPFPGTPILGILLREFSELRASLGFVGLASWALFSGFRSAGSLGCLVLTSTAVSVTRSLVPSVVAL</sequence>
<evidence type="ECO:0000313" key="1">
    <source>
        <dbReference type="EMBL" id="MQL98306.1"/>
    </source>
</evidence>
<protein>
    <submittedName>
        <fullName evidence="1">Uncharacterized protein</fullName>
    </submittedName>
</protein>
<name>A0A843VTH6_COLES</name>
<dbReference type="EMBL" id="NMUH01002168">
    <property type="protein sequence ID" value="MQL98306.1"/>
    <property type="molecule type" value="Genomic_DNA"/>
</dbReference>
<dbReference type="Proteomes" id="UP000652761">
    <property type="component" value="Unassembled WGS sequence"/>
</dbReference>
<dbReference type="AlphaFoldDB" id="A0A843VTH6"/>
<accession>A0A843VTH6</accession>
<comment type="caution">
    <text evidence="1">The sequence shown here is derived from an EMBL/GenBank/DDBJ whole genome shotgun (WGS) entry which is preliminary data.</text>
</comment>
<keyword evidence="2" id="KW-1185">Reference proteome</keyword>
<gene>
    <name evidence="1" type="ORF">Taro_031010</name>
</gene>
<organism evidence="1 2">
    <name type="scientific">Colocasia esculenta</name>
    <name type="common">Wild taro</name>
    <name type="synonym">Arum esculentum</name>
    <dbReference type="NCBI Taxonomy" id="4460"/>
    <lineage>
        <taxon>Eukaryota</taxon>
        <taxon>Viridiplantae</taxon>
        <taxon>Streptophyta</taxon>
        <taxon>Embryophyta</taxon>
        <taxon>Tracheophyta</taxon>
        <taxon>Spermatophyta</taxon>
        <taxon>Magnoliopsida</taxon>
        <taxon>Liliopsida</taxon>
        <taxon>Araceae</taxon>
        <taxon>Aroideae</taxon>
        <taxon>Colocasieae</taxon>
        <taxon>Colocasia</taxon>
    </lineage>
</organism>